<comment type="caution">
    <text evidence="1">The sequence shown here is derived from an EMBL/GenBank/DDBJ whole genome shotgun (WGS) entry which is preliminary data.</text>
</comment>
<accession>A0ACC2KN90</accession>
<name>A0ACC2KN90_PERAE</name>
<sequence length="216" mass="24517">MFLNFISLVRLQVRKGQRVSSYITFMDLLIRPADDVKLLRDYGATPSLATCRGNSVLLLWILRQQTIGIRRCKSGSSVSSASNFGLLLQETNPWPSRDQNPNLLSLLRSSLQKSNPCGPPRSRNPDFLRSVVSSRWSNHAIAKFFNELARNPMVQQDDSLGEVRMALNPWTVMGLVAGIIILALTAVQTYYAVLQYYDNNRSPPLHRRRKKKMRSP</sequence>
<dbReference type="Proteomes" id="UP001234297">
    <property type="component" value="Chromosome 10"/>
</dbReference>
<organism evidence="1 2">
    <name type="scientific">Persea americana</name>
    <name type="common">Avocado</name>
    <dbReference type="NCBI Taxonomy" id="3435"/>
    <lineage>
        <taxon>Eukaryota</taxon>
        <taxon>Viridiplantae</taxon>
        <taxon>Streptophyta</taxon>
        <taxon>Embryophyta</taxon>
        <taxon>Tracheophyta</taxon>
        <taxon>Spermatophyta</taxon>
        <taxon>Magnoliopsida</taxon>
        <taxon>Magnoliidae</taxon>
        <taxon>Laurales</taxon>
        <taxon>Lauraceae</taxon>
        <taxon>Persea</taxon>
    </lineage>
</organism>
<proteinExistence type="predicted"/>
<dbReference type="EMBL" id="CM056818">
    <property type="protein sequence ID" value="KAJ8622587.1"/>
    <property type="molecule type" value="Genomic_DNA"/>
</dbReference>
<evidence type="ECO:0000313" key="2">
    <source>
        <dbReference type="Proteomes" id="UP001234297"/>
    </source>
</evidence>
<protein>
    <submittedName>
        <fullName evidence="1">Uncharacterized protein</fullName>
    </submittedName>
</protein>
<reference evidence="1 2" key="1">
    <citation type="journal article" date="2022" name="Hortic Res">
        <title>A haplotype resolved chromosomal level avocado genome allows analysis of novel avocado genes.</title>
        <authorList>
            <person name="Nath O."/>
            <person name="Fletcher S.J."/>
            <person name="Hayward A."/>
            <person name="Shaw L.M."/>
            <person name="Masouleh A.K."/>
            <person name="Furtado A."/>
            <person name="Henry R.J."/>
            <person name="Mitter N."/>
        </authorList>
    </citation>
    <scope>NUCLEOTIDE SEQUENCE [LARGE SCALE GENOMIC DNA]</scope>
    <source>
        <strain evidence="2">cv. Hass</strain>
    </source>
</reference>
<gene>
    <name evidence="1" type="ORF">MRB53_031116</name>
</gene>
<evidence type="ECO:0000313" key="1">
    <source>
        <dbReference type="EMBL" id="KAJ8622587.1"/>
    </source>
</evidence>
<keyword evidence="2" id="KW-1185">Reference proteome</keyword>